<evidence type="ECO:0000259" key="2">
    <source>
        <dbReference type="Pfam" id="PF07498"/>
    </source>
</evidence>
<proteinExistence type="predicted"/>
<dbReference type="RefSeq" id="WP_182632131.1">
    <property type="nucleotide sequence ID" value="NZ_JAALDM010000118.1"/>
</dbReference>
<feature type="domain" description="Rho termination factor-like N-terminal" evidence="2">
    <location>
        <begin position="61"/>
        <end position="89"/>
    </location>
</feature>
<dbReference type="InterPro" id="IPR011112">
    <property type="entry name" value="Rho-like_N"/>
</dbReference>
<evidence type="ECO:0000313" key="3">
    <source>
        <dbReference type="EMBL" id="MFB9259968.1"/>
    </source>
</evidence>
<dbReference type="Proteomes" id="UP001589700">
    <property type="component" value="Unassembled WGS sequence"/>
</dbReference>
<comment type="caution">
    <text evidence="3">The sequence shown here is derived from an EMBL/GenBank/DDBJ whole genome shotgun (WGS) entry which is preliminary data.</text>
</comment>
<dbReference type="InterPro" id="IPR055642">
    <property type="entry name" value="DUF7218"/>
</dbReference>
<accession>A0ABV5JSA7</accession>
<protein>
    <submittedName>
        <fullName evidence="3">Rho termination factor N-terminal domain-containing protein</fullName>
    </submittedName>
</protein>
<organism evidence="3 4">
    <name type="scientific">Dietzia aerolata</name>
    <dbReference type="NCBI Taxonomy" id="595984"/>
    <lineage>
        <taxon>Bacteria</taxon>
        <taxon>Bacillati</taxon>
        <taxon>Actinomycetota</taxon>
        <taxon>Actinomycetes</taxon>
        <taxon>Mycobacteriales</taxon>
        <taxon>Dietziaceae</taxon>
        <taxon>Dietzia</taxon>
    </lineage>
</organism>
<sequence length="92" mass="10259">MARSDSEQRSSSVKDEEVYQALRDEGASKEKSARIANASANQSRSEVGRKGGEAGTYDDWTVDELTQRARELGIEGRSTMNKDELIRALRDH</sequence>
<dbReference type="SUPFAM" id="SSF68912">
    <property type="entry name" value="Rho N-terminal domain-like"/>
    <property type="match status" value="1"/>
</dbReference>
<dbReference type="Pfam" id="PF23855">
    <property type="entry name" value="DUF7218"/>
    <property type="match status" value="1"/>
</dbReference>
<keyword evidence="4" id="KW-1185">Reference proteome</keyword>
<dbReference type="Pfam" id="PF07498">
    <property type="entry name" value="Rho_N"/>
    <property type="match status" value="1"/>
</dbReference>
<gene>
    <name evidence="3" type="ORF">ACFFVD_09145</name>
</gene>
<dbReference type="InterPro" id="IPR036269">
    <property type="entry name" value="Rho_N_sf"/>
</dbReference>
<evidence type="ECO:0000313" key="4">
    <source>
        <dbReference type="Proteomes" id="UP001589700"/>
    </source>
</evidence>
<feature type="compositionally biased region" description="Basic and acidic residues" evidence="1">
    <location>
        <begin position="1"/>
        <end position="33"/>
    </location>
</feature>
<dbReference type="EMBL" id="JBHMDY010000004">
    <property type="protein sequence ID" value="MFB9259968.1"/>
    <property type="molecule type" value="Genomic_DNA"/>
</dbReference>
<name>A0ABV5JSA7_9ACTN</name>
<evidence type="ECO:0000256" key="1">
    <source>
        <dbReference type="SAM" id="MobiDB-lite"/>
    </source>
</evidence>
<reference evidence="3 4" key="1">
    <citation type="submission" date="2024-09" db="EMBL/GenBank/DDBJ databases">
        <authorList>
            <person name="Sun Q."/>
            <person name="Mori K."/>
        </authorList>
    </citation>
    <scope>NUCLEOTIDE SEQUENCE [LARGE SCALE GENOMIC DNA]</scope>
    <source>
        <strain evidence="3 4">CCM 7659</strain>
    </source>
</reference>
<feature type="region of interest" description="Disordered" evidence="1">
    <location>
        <begin position="1"/>
        <end position="58"/>
    </location>
</feature>